<protein>
    <submittedName>
        <fullName evidence="2">BTB domain-containing protein</fullName>
    </submittedName>
</protein>
<dbReference type="Pfam" id="PF02214">
    <property type="entry name" value="BTB_2"/>
    <property type="match status" value="1"/>
</dbReference>
<dbReference type="EMBL" id="BX284602">
    <property type="protein sequence ID" value="CCD70875.1"/>
    <property type="molecule type" value="Genomic_DNA"/>
</dbReference>
<dbReference type="UCSC" id="K02F6.5">
    <property type="organism name" value="c. elegans"/>
</dbReference>
<evidence type="ECO:0000313" key="3">
    <source>
        <dbReference type="Proteomes" id="UP000001940"/>
    </source>
</evidence>
<dbReference type="PROSITE" id="PS50097">
    <property type="entry name" value="BTB"/>
    <property type="match status" value="1"/>
</dbReference>
<sequence>MIRLDVGGRKFSTNRSTLTKFDGYFRKLPKLKDESSTTTRIVIDRSPKHFETVLNFMRDGSVDLPESLKHLRQLLREAIFYGLEKLIECCKQAMATSEIVAVAPEEPKSPDTVVPLLSDYQVNNNDLQHMVRICGDILRKLGNHNILSLPSVYTFDDYVNYLKSVTSAIIPAVYARISNWRHYFKKSDEAHSCVQKIIQWIYAMFAGFNRLPAAVHWELALLLCVLMVFQTC</sequence>
<feature type="domain" description="BTB" evidence="1">
    <location>
        <begin position="1"/>
        <end position="66"/>
    </location>
</feature>
<dbReference type="AlphaFoldDB" id="O16631"/>
<evidence type="ECO:0000259" key="1">
    <source>
        <dbReference type="PROSITE" id="PS50097"/>
    </source>
</evidence>
<dbReference type="HOGENOM" id="CLU_1195786_0_0_1"/>
<dbReference type="Gene3D" id="3.30.710.10">
    <property type="entry name" value="Potassium Channel Kv1.1, Chain A"/>
    <property type="match status" value="1"/>
</dbReference>
<organism evidence="2 3">
    <name type="scientific">Caenorhabditis elegans</name>
    <dbReference type="NCBI Taxonomy" id="6239"/>
    <lineage>
        <taxon>Eukaryota</taxon>
        <taxon>Metazoa</taxon>
        <taxon>Ecdysozoa</taxon>
        <taxon>Nematoda</taxon>
        <taxon>Chromadorea</taxon>
        <taxon>Rhabditida</taxon>
        <taxon>Rhabditina</taxon>
        <taxon>Rhabditomorpha</taxon>
        <taxon>Rhabditoidea</taxon>
        <taxon>Rhabditidae</taxon>
        <taxon>Peloderinae</taxon>
        <taxon>Caenorhabditis</taxon>
    </lineage>
</organism>
<evidence type="ECO:0000313" key="2">
    <source>
        <dbReference type="EMBL" id="CCD70875.1"/>
    </source>
</evidence>
<dbReference type="PhylomeDB" id="O16631"/>
<name>O16631_CAEEL</name>
<dbReference type="Proteomes" id="UP000001940">
    <property type="component" value="Chromosome II"/>
</dbReference>
<gene>
    <name evidence="2" type="ORF">CELE_K02F6.5</name>
    <name evidence="2 4" type="ORF">K02F6.5</name>
</gene>
<dbReference type="PIR" id="T32015">
    <property type="entry name" value="T32015"/>
</dbReference>
<dbReference type="FunCoup" id="O16631">
    <property type="interactions" value="65"/>
</dbReference>
<dbReference type="WormBase" id="K02F6.5">
    <property type="protein sequence ID" value="CE36875"/>
    <property type="gene ID" value="WBGene00019339"/>
</dbReference>
<dbReference type="PANTHER" id="PTHR11145">
    <property type="entry name" value="BTB/POZ DOMAIN-CONTAINING ADAPTER FOR CUL3-MEDIATED RHOA DEGRADATION PROTEIN FAMILY MEMBER"/>
    <property type="match status" value="1"/>
</dbReference>
<dbReference type="PANTHER" id="PTHR11145:SF19">
    <property type="entry name" value="BTB DOMAIN-CONTAINING PROTEIN-RELATED"/>
    <property type="match status" value="1"/>
</dbReference>
<dbReference type="SUPFAM" id="SSF54695">
    <property type="entry name" value="POZ domain"/>
    <property type="match status" value="1"/>
</dbReference>
<dbReference type="AGR" id="WB:WBGene00019339"/>
<dbReference type="InterPro" id="IPR011333">
    <property type="entry name" value="SKP1/BTB/POZ_sf"/>
</dbReference>
<dbReference type="InterPro" id="IPR003131">
    <property type="entry name" value="T1-type_BTB"/>
</dbReference>
<dbReference type="eggNOG" id="KOG2716">
    <property type="taxonomic scope" value="Eukaryota"/>
</dbReference>
<dbReference type="InterPro" id="IPR045068">
    <property type="entry name" value="BACURD1-3"/>
</dbReference>
<dbReference type="PaxDb" id="6239-K02F6.5"/>
<evidence type="ECO:0000313" key="4">
    <source>
        <dbReference type="WormBase" id="K02F6.5"/>
    </source>
</evidence>
<dbReference type="OrthoDB" id="2414723at2759"/>
<dbReference type="InterPro" id="IPR000210">
    <property type="entry name" value="BTB/POZ_dom"/>
</dbReference>
<proteinExistence type="predicted"/>
<keyword evidence="3" id="KW-1185">Reference proteome</keyword>
<dbReference type="SMART" id="SM00225">
    <property type="entry name" value="BTB"/>
    <property type="match status" value="1"/>
</dbReference>
<dbReference type="Bgee" id="WBGene00019339">
    <property type="expression patterns" value="Expressed in larva and 2 other cell types or tissues"/>
</dbReference>
<dbReference type="CDD" id="cd18316">
    <property type="entry name" value="BTB_POZ_KCTD-like"/>
    <property type="match status" value="1"/>
</dbReference>
<dbReference type="GO" id="GO:0051260">
    <property type="term" value="P:protein homooligomerization"/>
    <property type="evidence" value="ECO:0007669"/>
    <property type="project" value="InterPro"/>
</dbReference>
<accession>O16631</accession>
<dbReference type="InParanoid" id="O16631"/>
<reference evidence="2 3" key="1">
    <citation type="journal article" date="1998" name="Science">
        <title>Genome sequence of the nematode C. elegans: a platform for investigating biology.</title>
        <authorList>
            <consortium name="The C. elegans sequencing consortium"/>
            <person name="Sulson J.E."/>
            <person name="Waterston R."/>
        </authorList>
    </citation>
    <scope>NUCLEOTIDE SEQUENCE [LARGE SCALE GENOMIC DNA]</scope>
    <source>
        <strain evidence="2 3">Bristol N2</strain>
    </source>
</reference>
<dbReference type="SMR" id="O16631"/>